<comment type="caution">
    <text evidence="1">The sequence shown here is derived from an EMBL/GenBank/DDBJ whole genome shotgun (WGS) entry which is preliminary data.</text>
</comment>
<evidence type="ECO:0000313" key="1">
    <source>
        <dbReference type="EMBL" id="KHL00596.1"/>
    </source>
</evidence>
<protein>
    <submittedName>
        <fullName evidence="1">Uncharacterized protein</fullName>
    </submittedName>
</protein>
<dbReference type="RefSeq" id="WP_043127549.1">
    <property type="nucleotide sequence ID" value="NZ_JTDL01000150.1"/>
</dbReference>
<sequence>MSQLPAGYAKFLEGRTNDFIETVRPVLLQSAADGLYGVRVVVNEPHALQALVDDRIPFGTIVEDVD</sequence>
<dbReference type="OrthoDB" id="4965096at2"/>
<accession>A0A0B2AFW0</accession>
<dbReference type="Proteomes" id="UP000030982">
    <property type="component" value="Unassembled WGS sequence"/>
</dbReference>
<reference evidence="1 2" key="1">
    <citation type="submission" date="2014-09" db="EMBL/GenBank/DDBJ databases">
        <title>Genome sequence of Sinomonas sp. MUSC 117.</title>
        <authorList>
            <person name="Lee L.-H."/>
        </authorList>
    </citation>
    <scope>NUCLEOTIDE SEQUENCE [LARGE SCALE GENOMIC DNA]</scope>
    <source>
        <strain evidence="1 2">MUSC 117</strain>
    </source>
</reference>
<gene>
    <name evidence="1" type="ORF">LK10_19335</name>
</gene>
<evidence type="ECO:0000313" key="2">
    <source>
        <dbReference type="Proteomes" id="UP000030982"/>
    </source>
</evidence>
<proteinExistence type="predicted"/>
<name>A0A0B2AFW0_9MICC</name>
<keyword evidence="2" id="KW-1185">Reference proteome</keyword>
<dbReference type="EMBL" id="JTDL01000150">
    <property type="protein sequence ID" value="KHL00596.1"/>
    <property type="molecule type" value="Genomic_DNA"/>
</dbReference>
<dbReference type="AlphaFoldDB" id="A0A0B2AFW0"/>
<dbReference type="STRING" id="1338436.LK10_19335"/>
<organism evidence="1 2">
    <name type="scientific">Sinomonas humi</name>
    <dbReference type="NCBI Taxonomy" id="1338436"/>
    <lineage>
        <taxon>Bacteria</taxon>
        <taxon>Bacillati</taxon>
        <taxon>Actinomycetota</taxon>
        <taxon>Actinomycetes</taxon>
        <taxon>Micrococcales</taxon>
        <taxon>Micrococcaceae</taxon>
        <taxon>Sinomonas</taxon>
    </lineage>
</organism>